<dbReference type="InterPro" id="IPR000276">
    <property type="entry name" value="GPCR_Rhodpsn"/>
</dbReference>
<dbReference type="Proteomes" id="UP000678393">
    <property type="component" value="Unassembled WGS sequence"/>
</dbReference>
<sequence>MAAVYTGDVAKTESDTSHNFTPTVTLFITGTSNLFFNTNTDQDFLNTTTADYYSTDDDLFKSDIGIFTVCLFIILSAIVLVIGLVGNCLVWFAVWRNPRMRSATNIFLVNLAVADFLVILICLPPTMAEDITGIWYLGKEMCKIVKCLQV</sequence>
<comment type="caution">
    <text evidence="10">The sequence shown here is derived from an EMBL/GenBank/DDBJ whole genome shotgun (WGS) entry which is preliminary data.</text>
</comment>
<evidence type="ECO:0000313" key="11">
    <source>
        <dbReference type="Proteomes" id="UP000678393"/>
    </source>
</evidence>
<organism evidence="10 11">
    <name type="scientific">Candidula unifasciata</name>
    <dbReference type="NCBI Taxonomy" id="100452"/>
    <lineage>
        <taxon>Eukaryota</taxon>
        <taxon>Metazoa</taxon>
        <taxon>Spiralia</taxon>
        <taxon>Lophotrochozoa</taxon>
        <taxon>Mollusca</taxon>
        <taxon>Gastropoda</taxon>
        <taxon>Heterobranchia</taxon>
        <taxon>Euthyneura</taxon>
        <taxon>Panpulmonata</taxon>
        <taxon>Eupulmonata</taxon>
        <taxon>Stylommatophora</taxon>
        <taxon>Helicina</taxon>
        <taxon>Helicoidea</taxon>
        <taxon>Geomitridae</taxon>
        <taxon>Candidula</taxon>
    </lineage>
</organism>
<proteinExistence type="predicted"/>
<dbReference type="PROSITE" id="PS50262">
    <property type="entry name" value="G_PROTEIN_RECEP_F1_2"/>
    <property type="match status" value="1"/>
</dbReference>
<dbReference type="GO" id="GO:0004930">
    <property type="term" value="F:G protein-coupled receptor activity"/>
    <property type="evidence" value="ECO:0007669"/>
    <property type="project" value="UniProtKB-KW"/>
</dbReference>
<evidence type="ECO:0000256" key="8">
    <source>
        <dbReference type="SAM" id="Phobius"/>
    </source>
</evidence>
<keyword evidence="11" id="KW-1185">Reference proteome</keyword>
<keyword evidence="5 8" id="KW-0472">Membrane</keyword>
<dbReference type="PANTHER" id="PTHR45695">
    <property type="entry name" value="LEUCOKININ RECEPTOR-RELATED"/>
    <property type="match status" value="1"/>
</dbReference>
<dbReference type="Pfam" id="PF00001">
    <property type="entry name" value="7tm_1"/>
    <property type="match status" value="1"/>
</dbReference>
<accession>A0A8S4A0V0</accession>
<evidence type="ECO:0000256" key="6">
    <source>
        <dbReference type="ARBA" id="ARBA00023170"/>
    </source>
</evidence>
<dbReference type="OrthoDB" id="5987936at2759"/>
<protein>
    <recommendedName>
        <fullName evidence="9">G-protein coupled receptors family 1 profile domain-containing protein</fullName>
    </recommendedName>
</protein>
<reference evidence="10" key="1">
    <citation type="submission" date="2021-04" db="EMBL/GenBank/DDBJ databases">
        <authorList>
            <consortium name="Molecular Ecology Group"/>
        </authorList>
    </citation>
    <scope>NUCLEOTIDE SEQUENCE</scope>
</reference>
<dbReference type="PRINTS" id="PR00237">
    <property type="entry name" value="GPCRRHODOPSN"/>
</dbReference>
<dbReference type="EMBL" id="CAJHNH020008335">
    <property type="protein sequence ID" value="CAG5135483.1"/>
    <property type="molecule type" value="Genomic_DNA"/>
</dbReference>
<evidence type="ECO:0000256" key="1">
    <source>
        <dbReference type="ARBA" id="ARBA00004141"/>
    </source>
</evidence>
<dbReference type="GO" id="GO:0005886">
    <property type="term" value="C:plasma membrane"/>
    <property type="evidence" value="ECO:0007669"/>
    <property type="project" value="TreeGrafter"/>
</dbReference>
<name>A0A8S4A0V0_9EUPU</name>
<dbReference type="SUPFAM" id="SSF81321">
    <property type="entry name" value="Family A G protein-coupled receptor-like"/>
    <property type="match status" value="1"/>
</dbReference>
<evidence type="ECO:0000256" key="3">
    <source>
        <dbReference type="ARBA" id="ARBA00022989"/>
    </source>
</evidence>
<keyword evidence="4" id="KW-0297">G-protein coupled receptor</keyword>
<keyword evidence="6" id="KW-0675">Receptor</keyword>
<feature type="domain" description="G-protein coupled receptors family 1 profile" evidence="9">
    <location>
        <begin position="86"/>
        <end position="150"/>
    </location>
</feature>
<keyword evidence="7" id="KW-0807">Transducer</keyword>
<feature type="transmembrane region" description="Helical" evidence="8">
    <location>
        <begin position="106"/>
        <end position="127"/>
    </location>
</feature>
<dbReference type="InterPro" id="IPR017452">
    <property type="entry name" value="GPCR_Rhodpsn_7TM"/>
</dbReference>
<evidence type="ECO:0000256" key="4">
    <source>
        <dbReference type="ARBA" id="ARBA00023040"/>
    </source>
</evidence>
<dbReference type="PANTHER" id="PTHR45695:SF15">
    <property type="entry name" value="OPSIN RH2"/>
    <property type="match status" value="1"/>
</dbReference>
<evidence type="ECO:0000256" key="2">
    <source>
        <dbReference type="ARBA" id="ARBA00022692"/>
    </source>
</evidence>
<evidence type="ECO:0000256" key="7">
    <source>
        <dbReference type="ARBA" id="ARBA00023224"/>
    </source>
</evidence>
<feature type="transmembrane region" description="Helical" evidence="8">
    <location>
        <begin position="64"/>
        <end position="94"/>
    </location>
</feature>
<evidence type="ECO:0000256" key="5">
    <source>
        <dbReference type="ARBA" id="ARBA00023136"/>
    </source>
</evidence>
<dbReference type="AlphaFoldDB" id="A0A8S4A0V0"/>
<gene>
    <name evidence="10" type="ORF">CUNI_LOCUS21041</name>
</gene>
<dbReference type="Gene3D" id="1.20.1070.10">
    <property type="entry name" value="Rhodopsin 7-helix transmembrane proteins"/>
    <property type="match status" value="1"/>
</dbReference>
<evidence type="ECO:0000313" key="10">
    <source>
        <dbReference type="EMBL" id="CAG5135483.1"/>
    </source>
</evidence>
<feature type="non-terminal residue" evidence="10">
    <location>
        <position position="150"/>
    </location>
</feature>
<keyword evidence="2 8" id="KW-0812">Transmembrane</keyword>
<keyword evidence="3 8" id="KW-1133">Transmembrane helix</keyword>
<evidence type="ECO:0000259" key="9">
    <source>
        <dbReference type="PROSITE" id="PS50262"/>
    </source>
</evidence>
<comment type="subcellular location">
    <subcellularLocation>
        <location evidence="1">Membrane</location>
        <topology evidence="1">Multi-pass membrane protein</topology>
    </subcellularLocation>
</comment>